<feature type="region of interest" description="Disordered" evidence="18">
    <location>
        <begin position="86"/>
        <end position="117"/>
    </location>
</feature>
<dbReference type="AlphaFoldDB" id="A0A9N9F7T1"/>
<keyword evidence="13" id="KW-0539">Nucleus</keyword>
<dbReference type="GO" id="GO:0072686">
    <property type="term" value="C:mitotic spindle"/>
    <property type="evidence" value="ECO:0007669"/>
    <property type="project" value="InterPro"/>
</dbReference>
<dbReference type="EMBL" id="CAJVPL010000620">
    <property type="protein sequence ID" value="CAG8515311.1"/>
    <property type="molecule type" value="Genomic_DNA"/>
</dbReference>
<dbReference type="InterPro" id="IPR013965">
    <property type="entry name" value="DASH_Dad3"/>
</dbReference>
<evidence type="ECO:0000256" key="11">
    <source>
        <dbReference type="ARBA" id="ARBA00022838"/>
    </source>
</evidence>
<dbReference type="GO" id="GO:0008608">
    <property type="term" value="P:attachment of spindle microtubules to kinetochore"/>
    <property type="evidence" value="ECO:0007669"/>
    <property type="project" value="InterPro"/>
</dbReference>
<reference evidence="19" key="1">
    <citation type="submission" date="2021-06" db="EMBL/GenBank/DDBJ databases">
        <authorList>
            <person name="Kallberg Y."/>
            <person name="Tangrot J."/>
            <person name="Rosling A."/>
        </authorList>
    </citation>
    <scope>NUCLEOTIDE SEQUENCE</scope>
    <source>
        <strain evidence="19">MT106</strain>
    </source>
</reference>
<dbReference type="Proteomes" id="UP000789831">
    <property type="component" value="Unassembled WGS sequence"/>
</dbReference>
<dbReference type="OrthoDB" id="2443965at2759"/>
<keyword evidence="9" id="KW-0498">Mitosis</keyword>
<organism evidence="19 20">
    <name type="scientific">Ambispora gerdemannii</name>
    <dbReference type="NCBI Taxonomy" id="144530"/>
    <lineage>
        <taxon>Eukaryota</taxon>
        <taxon>Fungi</taxon>
        <taxon>Fungi incertae sedis</taxon>
        <taxon>Mucoromycota</taxon>
        <taxon>Glomeromycotina</taxon>
        <taxon>Glomeromycetes</taxon>
        <taxon>Archaeosporales</taxon>
        <taxon>Ambisporaceae</taxon>
        <taxon>Ambispora</taxon>
    </lineage>
</organism>
<evidence type="ECO:0000256" key="12">
    <source>
        <dbReference type="ARBA" id="ARBA00023212"/>
    </source>
</evidence>
<evidence type="ECO:0000256" key="1">
    <source>
        <dbReference type="ARBA" id="ARBA00004123"/>
    </source>
</evidence>
<keyword evidence="14" id="KW-0131">Cell cycle</keyword>
<comment type="caution">
    <text evidence="19">The sequence shown here is derived from an EMBL/GenBank/DDBJ whole genome shotgun (WGS) entry which is preliminary data.</text>
</comment>
<evidence type="ECO:0000256" key="3">
    <source>
        <dbReference type="ARBA" id="ARBA00004629"/>
    </source>
</evidence>
<dbReference type="GO" id="GO:0051010">
    <property type="term" value="F:microtubule plus-end binding"/>
    <property type="evidence" value="ECO:0007669"/>
    <property type="project" value="TreeGrafter"/>
</dbReference>
<sequence length="117" mass="13014">MTHLSTQQHHTVLFSKIEHDVLFEYEKLAANVEQMKDLVTTMNTADVPILNEKLRSLEKKMGVVYTLFKASVYSLVTAAAAAAQHQQEAGEIVEPAEGTSRTDNDNLQNSTTNRPVI</sequence>
<keyword evidence="7" id="KW-0132">Cell division</keyword>
<dbReference type="GO" id="GO:0051301">
    <property type="term" value="P:cell division"/>
    <property type="evidence" value="ECO:0007669"/>
    <property type="project" value="UniProtKB-KW"/>
</dbReference>
<dbReference type="GO" id="GO:0005874">
    <property type="term" value="C:microtubule"/>
    <property type="evidence" value="ECO:0007669"/>
    <property type="project" value="UniProtKB-KW"/>
</dbReference>
<protein>
    <recommendedName>
        <fullName evidence="16">DASH complex subunit DAD3</fullName>
    </recommendedName>
    <alternativeName>
        <fullName evidence="17">Outer kinetochore protein DAD3</fullName>
    </alternativeName>
</protein>
<evidence type="ECO:0000256" key="9">
    <source>
        <dbReference type="ARBA" id="ARBA00022776"/>
    </source>
</evidence>
<proteinExistence type="inferred from homology"/>
<evidence type="ECO:0000256" key="4">
    <source>
        <dbReference type="ARBA" id="ARBA00006277"/>
    </source>
</evidence>
<evidence type="ECO:0000256" key="15">
    <source>
        <dbReference type="ARBA" id="ARBA00023328"/>
    </source>
</evidence>
<keyword evidence="12" id="KW-0206">Cytoskeleton</keyword>
<dbReference type="PANTHER" id="PTHR28017">
    <property type="entry name" value="DASH COMPLEX SUBUNIT DAD3"/>
    <property type="match status" value="1"/>
</dbReference>
<dbReference type="Pfam" id="PF08656">
    <property type="entry name" value="DASH_Dad3"/>
    <property type="match status" value="1"/>
</dbReference>
<gene>
    <name evidence="19" type="ORF">AGERDE_LOCUS4952</name>
</gene>
<keyword evidence="10" id="KW-0159">Chromosome partition</keyword>
<evidence type="ECO:0000256" key="6">
    <source>
        <dbReference type="ARBA" id="ARBA00022490"/>
    </source>
</evidence>
<keyword evidence="11" id="KW-0995">Kinetochore</keyword>
<dbReference type="PANTHER" id="PTHR28017:SF1">
    <property type="entry name" value="DASH COMPLEX SUBUNIT DAD3"/>
    <property type="match status" value="1"/>
</dbReference>
<dbReference type="GO" id="GO:0042729">
    <property type="term" value="C:DASH complex"/>
    <property type="evidence" value="ECO:0007669"/>
    <property type="project" value="InterPro"/>
</dbReference>
<evidence type="ECO:0000256" key="7">
    <source>
        <dbReference type="ARBA" id="ARBA00022618"/>
    </source>
</evidence>
<evidence type="ECO:0000256" key="17">
    <source>
        <dbReference type="ARBA" id="ARBA00044305"/>
    </source>
</evidence>
<evidence type="ECO:0000256" key="5">
    <source>
        <dbReference type="ARBA" id="ARBA00022454"/>
    </source>
</evidence>
<keyword evidence="20" id="KW-1185">Reference proteome</keyword>
<evidence type="ECO:0000256" key="18">
    <source>
        <dbReference type="SAM" id="MobiDB-lite"/>
    </source>
</evidence>
<comment type="similarity">
    <text evidence="4">Belongs to the DASH complex DAD3 family.</text>
</comment>
<evidence type="ECO:0000256" key="14">
    <source>
        <dbReference type="ARBA" id="ARBA00023306"/>
    </source>
</evidence>
<evidence type="ECO:0000256" key="8">
    <source>
        <dbReference type="ARBA" id="ARBA00022701"/>
    </source>
</evidence>
<feature type="compositionally biased region" description="Polar residues" evidence="18">
    <location>
        <begin position="99"/>
        <end position="117"/>
    </location>
</feature>
<evidence type="ECO:0000256" key="10">
    <source>
        <dbReference type="ARBA" id="ARBA00022829"/>
    </source>
</evidence>
<accession>A0A9N9F7T1</accession>
<evidence type="ECO:0000256" key="2">
    <source>
        <dbReference type="ARBA" id="ARBA00004186"/>
    </source>
</evidence>
<evidence type="ECO:0000256" key="13">
    <source>
        <dbReference type="ARBA" id="ARBA00023242"/>
    </source>
</evidence>
<comment type="subcellular location">
    <subcellularLocation>
        <location evidence="3">Chromosome</location>
        <location evidence="3">Centromere</location>
        <location evidence="3">Kinetochore</location>
    </subcellularLocation>
    <subcellularLocation>
        <location evidence="2">Cytoplasm</location>
        <location evidence="2">Cytoskeleton</location>
        <location evidence="2">Spindle</location>
    </subcellularLocation>
    <subcellularLocation>
        <location evidence="1">Nucleus</location>
    </subcellularLocation>
</comment>
<evidence type="ECO:0000256" key="16">
    <source>
        <dbReference type="ARBA" id="ARBA00044179"/>
    </source>
</evidence>
<keyword evidence="6" id="KW-0963">Cytoplasm</keyword>
<name>A0A9N9F7T1_9GLOM</name>
<keyword evidence="15" id="KW-0137">Centromere</keyword>
<keyword evidence="5" id="KW-0158">Chromosome</keyword>
<evidence type="ECO:0000313" key="19">
    <source>
        <dbReference type="EMBL" id="CAG8515311.1"/>
    </source>
</evidence>
<keyword evidence="8" id="KW-0493">Microtubule</keyword>
<evidence type="ECO:0000313" key="20">
    <source>
        <dbReference type="Proteomes" id="UP000789831"/>
    </source>
</evidence>